<protein>
    <recommendedName>
        <fullName evidence="2">NAD-dependent epimerase/dehydratase domain-containing protein</fullName>
    </recommendedName>
</protein>
<dbReference type="Pfam" id="PF01370">
    <property type="entry name" value="Epimerase"/>
    <property type="match status" value="1"/>
</dbReference>
<proteinExistence type="inferred from homology"/>
<dbReference type="AlphaFoldDB" id="A0A1G2H190"/>
<dbReference type="Proteomes" id="UP000178996">
    <property type="component" value="Unassembled WGS sequence"/>
</dbReference>
<sequence length="323" mass="36698">MKKSSVLVTGCAGFIGSNFVAAFEKRFPDFPIIGIDDFSTGRREALSPHITFYEGSICDERLVGKIFRKHKPKYVFHFAALPRVSYSVEFPAKTTLVNVYGTVLLLEHSRDYNVKRFIYSSSSSVYGGAKRMPTKEKENPPNPVSPYALEKYAGEPFCRIFSGLYGLDTVSLRYFNVFGPGQYGDSSYSTVISAWLEGTYFPKKRKIFLEGDGRQSRDFCFVGNVVDANIQAMRFHGKFSGEVFNIAEGQRTSLLAVKKAIEQMTNRKLYLEKHPPRKGDVRHTHADISKAREWFGYNPKFDFKTGLGKTVEWYMLRAVENAH</sequence>
<evidence type="ECO:0000313" key="3">
    <source>
        <dbReference type="EMBL" id="OGZ56245.1"/>
    </source>
</evidence>
<dbReference type="PRINTS" id="PR01713">
    <property type="entry name" value="NUCEPIMERASE"/>
</dbReference>
<dbReference type="InterPro" id="IPR036291">
    <property type="entry name" value="NAD(P)-bd_dom_sf"/>
</dbReference>
<evidence type="ECO:0000256" key="1">
    <source>
        <dbReference type="ARBA" id="ARBA00007637"/>
    </source>
</evidence>
<evidence type="ECO:0000259" key="2">
    <source>
        <dbReference type="Pfam" id="PF01370"/>
    </source>
</evidence>
<accession>A0A1G2H190</accession>
<dbReference type="PANTHER" id="PTHR43000">
    <property type="entry name" value="DTDP-D-GLUCOSE 4,6-DEHYDRATASE-RELATED"/>
    <property type="match status" value="1"/>
</dbReference>
<gene>
    <name evidence="3" type="ORF">A3G60_01915</name>
</gene>
<comment type="caution">
    <text evidence="3">The sequence shown here is derived from an EMBL/GenBank/DDBJ whole genome shotgun (WGS) entry which is preliminary data.</text>
</comment>
<dbReference type="SUPFAM" id="SSF51735">
    <property type="entry name" value="NAD(P)-binding Rossmann-fold domains"/>
    <property type="match status" value="1"/>
</dbReference>
<organism evidence="3 4">
    <name type="scientific">Candidatus Ryanbacteria bacterium RIFCSPLOWO2_12_FULL_47_9c</name>
    <dbReference type="NCBI Taxonomy" id="1802131"/>
    <lineage>
        <taxon>Bacteria</taxon>
        <taxon>Candidatus Ryaniibacteriota</taxon>
    </lineage>
</organism>
<dbReference type="Gene3D" id="3.90.25.10">
    <property type="entry name" value="UDP-galactose 4-epimerase, domain 1"/>
    <property type="match status" value="1"/>
</dbReference>
<dbReference type="InterPro" id="IPR001509">
    <property type="entry name" value="Epimerase_deHydtase"/>
</dbReference>
<dbReference type="EMBL" id="MHOB01000056">
    <property type="protein sequence ID" value="OGZ56245.1"/>
    <property type="molecule type" value="Genomic_DNA"/>
</dbReference>
<feature type="domain" description="NAD-dependent epimerase/dehydratase" evidence="2">
    <location>
        <begin position="6"/>
        <end position="247"/>
    </location>
</feature>
<dbReference type="Gene3D" id="3.40.50.720">
    <property type="entry name" value="NAD(P)-binding Rossmann-like Domain"/>
    <property type="match status" value="1"/>
</dbReference>
<comment type="similarity">
    <text evidence="1">Belongs to the NAD(P)-dependent epimerase/dehydratase family.</text>
</comment>
<evidence type="ECO:0000313" key="4">
    <source>
        <dbReference type="Proteomes" id="UP000178996"/>
    </source>
</evidence>
<name>A0A1G2H190_9BACT</name>
<reference evidence="3 4" key="1">
    <citation type="journal article" date="2016" name="Nat. Commun.">
        <title>Thousands of microbial genomes shed light on interconnected biogeochemical processes in an aquifer system.</title>
        <authorList>
            <person name="Anantharaman K."/>
            <person name="Brown C.T."/>
            <person name="Hug L.A."/>
            <person name="Sharon I."/>
            <person name="Castelle C.J."/>
            <person name="Probst A.J."/>
            <person name="Thomas B.C."/>
            <person name="Singh A."/>
            <person name="Wilkins M.J."/>
            <person name="Karaoz U."/>
            <person name="Brodie E.L."/>
            <person name="Williams K.H."/>
            <person name="Hubbard S.S."/>
            <person name="Banfield J.F."/>
        </authorList>
    </citation>
    <scope>NUCLEOTIDE SEQUENCE [LARGE SCALE GENOMIC DNA]</scope>
</reference>